<proteinExistence type="predicted"/>
<dbReference type="AlphaFoldDB" id="A0A0B2BWB8"/>
<dbReference type="STRING" id="1572751.PK98_14790"/>
<evidence type="ECO:0000313" key="1">
    <source>
        <dbReference type="EMBL" id="KHL24242.1"/>
    </source>
</evidence>
<reference evidence="1 2" key="1">
    <citation type="submission" date="2014-11" db="EMBL/GenBank/DDBJ databases">
        <title>Draft genome sequence of Kirrobacter mercurialis.</title>
        <authorList>
            <person name="Coil D.A."/>
            <person name="Eisen J.A."/>
        </authorList>
    </citation>
    <scope>NUCLEOTIDE SEQUENCE [LARGE SCALE GENOMIC DNA]</scope>
    <source>
        <strain evidence="1 2">Coronado</strain>
    </source>
</reference>
<dbReference type="Proteomes" id="UP000030988">
    <property type="component" value="Unassembled WGS sequence"/>
</dbReference>
<evidence type="ECO:0000313" key="2">
    <source>
        <dbReference type="Proteomes" id="UP000030988"/>
    </source>
</evidence>
<keyword evidence="2" id="KW-1185">Reference proteome</keyword>
<gene>
    <name evidence="1" type="ORF">PK98_14790</name>
</gene>
<name>A0A0B2BWB8_9SPHN</name>
<dbReference type="EMBL" id="JTDN01000003">
    <property type="protein sequence ID" value="KHL24242.1"/>
    <property type="molecule type" value="Genomic_DNA"/>
</dbReference>
<protein>
    <submittedName>
        <fullName evidence="1">Uncharacterized protein</fullName>
    </submittedName>
</protein>
<accession>A0A0B2BWB8</accession>
<sequence length="96" mass="10613">MTEYREESGDVTRVVYIGTDLSDSTFRVSTKAGMTQIFDGLRNSRVAISDGTVLMLLQSSAEDTAGNYFDFFIASGQTVTTRLKKFNILAIGRRMA</sequence>
<comment type="caution">
    <text evidence="1">The sequence shown here is derived from an EMBL/GenBank/DDBJ whole genome shotgun (WGS) entry which is preliminary data.</text>
</comment>
<organism evidence="1 2">
    <name type="scientific">Croceibacterium mercuriale</name>
    <dbReference type="NCBI Taxonomy" id="1572751"/>
    <lineage>
        <taxon>Bacteria</taxon>
        <taxon>Pseudomonadati</taxon>
        <taxon>Pseudomonadota</taxon>
        <taxon>Alphaproteobacteria</taxon>
        <taxon>Sphingomonadales</taxon>
        <taxon>Erythrobacteraceae</taxon>
        <taxon>Croceibacterium</taxon>
    </lineage>
</organism>